<gene>
    <name evidence="3" type="ORF">C463_17263</name>
</gene>
<dbReference type="Proteomes" id="UP000011586">
    <property type="component" value="Unassembled WGS sequence"/>
</dbReference>
<dbReference type="OrthoDB" id="25379at2157"/>
<evidence type="ECO:0000259" key="2">
    <source>
        <dbReference type="PROSITE" id="PS51462"/>
    </source>
</evidence>
<dbReference type="InterPro" id="IPR015797">
    <property type="entry name" value="NUDIX_hydrolase-like_dom_sf"/>
</dbReference>
<dbReference type="Gene3D" id="3.90.79.10">
    <property type="entry name" value="Nucleoside Triphosphate Pyrophosphohydrolase"/>
    <property type="match status" value="1"/>
</dbReference>
<comment type="caution">
    <text evidence="3">The sequence shown here is derived from an EMBL/GenBank/DDBJ whole genome shotgun (WGS) entry which is preliminary data.</text>
</comment>
<evidence type="ECO:0000313" key="3">
    <source>
        <dbReference type="EMBL" id="ELZ39190.1"/>
    </source>
</evidence>
<dbReference type="PANTHER" id="PTHR43736">
    <property type="entry name" value="ADP-RIBOSE PYROPHOSPHATASE"/>
    <property type="match status" value="1"/>
</dbReference>
<dbReference type="STRING" id="1227465.C463_17263"/>
<protein>
    <submittedName>
        <fullName evidence="3">ADP-ribose pyrophosphatase</fullName>
    </submittedName>
</protein>
<organism evidence="3 4">
    <name type="scientific">Halorubrum californiense DSM 19288</name>
    <dbReference type="NCBI Taxonomy" id="1227465"/>
    <lineage>
        <taxon>Archaea</taxon>
        <taxon>Methanobacteriati</taxon>
        <taxon>Methanobacteriota</taxon>
        <taxon>Stenosarchaea group</taxon>
        <taxon>Halobacteria</taxon>
        <taxon>Halobacteriales</taxon>
        <taxon>Haloferacaceae</taxon>
        <taxon>Halorubrum</taxon>
    </lineage>
</organism>
<feature type="region of interest" description="Disordered" evidence="1">
    <location>
        <begin position="124"/>
        <end position="154"/>
    </location>
</feature>
<dbReference type="Pfam" id="PF00293">
    <property type="entry name" value="NUDIX"/>
    <property type="match status" value="1"/>
</dbReference>
<dbReference type="SUPFAM" id="SSF55811">
    <property type="entry name" value="Nudix"/>
    <property type="match status" value="1"/>
</dbReference>
<sequence>MTDTPLRATVTQRGVVVTPDEHVLIVQRASDGAWELPGGRLDRSEDATVGLVRELREETSLNPEVVEPVDTVTWVNDDGNGRFAVYYYCRGSRRTVSLSPEHDAAAWQPARAAAERLSDPQTAAVEAAVTHHRRAVDRGVAAAPSSSREHGERS</sequence>
<dbReference type="RefSeq" id="WP_008446196.1">
    <property type="nucleotide sequence ID" value="NZ_AOJK01000081.1"/>
</dbReference>
<evidence type="ECO:0000313" key="4">
    <source>
        <dbReference type="Proteomes" id="UP000011586"/>
    </source>
</evidence>
<name>M0DUJ8_9EURY</name>
<accession>M0DUJ8</accession>
<dbReference type="InterPro" id="IPR000086">
    <property type="entry name" value="NUDIX_hydrolase_dom"/>
</dbReference>
<dbReference type="PANTHER" id="PTHR43736:SF1">
    <property type="entry name" value="DIHYDRONEOPTERIN TRIPHOSPHATE DIPHOSPHATASE"/>
    <property type="match status" value="1"/>
</dbReference>
<dbReference type="PROSITE" id="PS51462">
    <property type="entry name" value="NUDIX"/>
    <property type="match status" value="1"/>
</dbReference>
<dbReference type="AlphaFoldDB" id="M0DUJ8"/>
<reference evidence="3 4" key="1">
    <citation type="journal article" date="2014" name="PLoS Genet.">
        <title>Phylogenetically driven sequencing of extremely halophilic archaea reveals strategies for static and dynamic osmo-response.</title>
        <authorList>
            <person name="Becker E.A."/>
            <person name="Seitzer P.M."/>
            <person name="Tritt A."/>
            <person name="Larsen D."/>
            <person name="Krusor M."/>
            <person name="Yao A.I."/>
            <person name="Wu D."/>
            <person name="Madern D."/>
            <person name="Eisen J.A."/>
            <person name="Darling A.E."/>
            <person name="Facciotti M.T."/>
        </authorList>
    </citation>
    <scope>NUCLEOTIDE SEQUENCE [LARGE SCALE GENOMIC DNA]</scope>
    <source>
        <strain evidence="3 4">DSM 19288</strain>
    </source>
</reference>
<evidence type="ECO:0000256" key="1">
    <source>
        <dbReference type="SAM" id="MobiDB-lite"/>
    </source>
</evidence>
<keyword evidence="4" id="KW-1185">Reference proteome</keyword>
<dbReference type="PATRIC" id="fig|1227465.4.peg.3335"/>
<feature type="domain" description="Nudix hydrolase" evidence="2">
    <location>
        <begin position="5"/>
        <end position="130"/>
    </location>
</feature>
<proteinExistence type="predicted"/>
<dbReference type="EMBL" id="AOJK01000081">
    <property type="protein sequence ID" value="ELZ39190.1"/>
    <property type="molecule type" value="Genomic_DNA"/>
</dbReference>